<proteinExistence type="predicted"/>
<dbReference type="PROSITE" id="PS51096">
    <property type="entry name" value="PTS_EIIA_TYPE_4"/>
    <property type="match status" value="1"/>
</dbReference>
<dbReference type="InterPro" id="IPR036662">
    <property type="entry name" value="PTS_EIIA_man-typ_sf"/>
</dbReference>
<dbReference type="STRING" id="1120919.GCA_000429165_01951"/>
<keyword evidence="5" id="KW-0808">Transferase</keyword>
<keyword evidence="3" id="KW-0963">Cytoplasm</keyword>
<dbReference type="Pfam" id="PF03610">
    <property type="entry name" value="EIIA-man"/>
    <property type="match status" value="1"/>
</dbReference>
<keyword evidence="4" id="KW-0762">Sugar transport</keyword>
<keyword evidence="7" id="KW-0418">Kinase</keyword>
<evidence type="ECO:0000256" key="6">
    <source>
        <dbReference type="ARBA" id="ARBA00022683"/>
    </source>
</evidence>
<evidence type="ECO:0000256" key="2">
    <source>
        <dbReference type="ARBA" id="ARBA00022448"/>
    </source>
</evidence>
<feature type="domain" description="PTS EIIA type-4" evidence="9">
    <location>
        <begin position="1"/>
        <end position="123"/>
    </location>
</feature>
<dbReference type="PANTHER" id="PTHR33799">
    <property type="entry name" value="PTS PERMEASE-RELATED-RELATED"/>
    <property type="match status" value="1"/>
</dbReference>
<protein>
    <recommendedName>
        <fullName evidence="9">PTS EIIA type-4 domain-containing protein</fullName>
    </recommendedName>
</protein>
<comment type="caution">
    <text evidence="10">The sequence shown here is derived from an EMBL/GenBank/DDBJ whole genome shotgun (WGS) entry which is preliminary data.</text>
</comment>
<dbReference type="SUPFAM" id="SSF53062">
    <property type="entry name" value="PTS system fructose IIA component-like"/>
    <property type="match status" value="1"/>
</dbReference>
<evidence type="ECO:0000256" key="1">
    <source>
        <dbReference type="ARBA" id="ARBA00004496"/>
    </source>
</evidence>
<dbReference type="Proteomes" id="UP000321635">
    <property type="component" value="Unassembled WGS sequence"/>
</dbReference>
<gene>
    <name evidence="10" type="ORF">ANI02nite_13170</name>
</gene>
<keyword evidence="11" id="KW-1185">Reference proteome</keyword>
<evidence type="ECO:0000256" key="3">
    <source>
        <dbReference type="ARBA" id="ARBA00022490"/>
    </source>
</evidence>
<dbReference type="GO" id="GO:0005737">
    <property type="term" value="C:cytoplasm"/>
    <property type="evidence" value="ECO:0007669"/>
    <property type="project" value="UniProtKB-SubCell"/>
</dbReference>
<evidence type="ECO:0000313" key="11">
    <source>
        <dbReference type="Proteomes" id="UP000321635"/>
    </source>
</evidence>
<feature type="region of interest" description="Disordered" evidence="8">
    <location>
        <begin position="171"/>
        <end position="191"/>
    </location>
</feature>
<dbReference type="AlphaFoldDB" id="A0A511X912"/>
<dbReference type="PANTHER" id="PTHR33799:SF1">
    <property type="entry name" value="PTS SYSTEM MANNOSE-SPECIFIC EIIAB COMPONENT-RELATED"/>
    <property type="match status" value="1"/>
</dbReference>
<evidence type="ECO:0000256" key="7">
    <source>
        <dbReference type="ARBA" id="ARBA00022777"/>
    </source>
</evidence>
<reference evidence="10 11" key="1">
    <citation type="submission" date="2019-07" db="EMBL/GenBank/DDBJ databases">
        <title>Whole genome shotgun sequence of Acetobacter nitrogenifigens NBRC 105050.</title>
        <authorList>
            <person name="Hosoyama A."/>
            <person name="Uohara A."/>
            <person name="Ohji S."/>
            <person name="Ichikawa N."/>
        </authorList>
    </citation>
    <scope>NUCLEOTIDE SEQUENCE [LARGE SCALE GENOMIC DNA]</scope>
    <source>
        <strain evidence="10 11">NBRC 105050</strain>
    </source>
</reference>
<dbReference type="CDD" id="cd00006">
    <property type="entry name" value="PTS_IIA_man"/>
    <property type="match status" value="1"/>
</dbReference>
<name>A0A511X912_9PROT</name>
<evidence type="ECO:0000256" key="4">
    <source>
        <dbReference type="ARBA" id="ARBA00022597"/>
    </source>
</evidence>
<dbReference type="InterPro" id="IPR051471">
    <property type="entry name" value="Bacterial_PTS_sugar_comp"/>
</dbReference>
<evidence type="ECO:0000259" key="9">
    <source>
        <dbReference type="PROSITE" id="PS51096"/>
    </source>
</evidence>
<keyword evidence="6" id="KW-0598">Phosphotransferase system</keyword>
<dbReference type="InterPro" id="IPR004701">
    <property type="entry name" value="PTS_EIIA_man-typ"/>
</dbReference>
<dbReference type="RefSeq" id="WP_084440497.1">
    <property type="nucleotide sequence ID" value="NZ_AUBI01000006.1"/>
</dbReference>
<dbReference type="EMBL" id="BJYF01000006">
    <property type="protein sequence ID" value="GEN59433.1"/>
    <property type="molecule type" value="Genomic_DNA"/>
</dbReference>
<sequence length="191" mass="19892">MIGIVLVTQGSLGVALRETMEHVVGPQTQIATVSVGADDDLAARRAELSARVDDVNTGDGVVLVTDMLGSTPSNLAVAMSCAGKIEVLGGANLPMLVKLAKMRDHRNLTECTTLAEQAAHKYIACSSHLPQQCLEGARRCAESATVRLVSDAPVEQAAGVPDCVQKQPVLQSPDAGAALRPSLRSVDRKAG</sequence>
<evidence type="ECO:0000256" key="5">
    <source>
        <dbReference type="ARBA" id="ARBA00022679"/>
    </source>
</evidence>
<dbReference type="GO" id="GO:0009401">
    <property type="term" value="P:phosphoenolpyruvate-dependent sugar phosphotransferase system"/>
    <property type="evidence" value="ECO:0007669"/>
    <property type="project" value="UniProtKB-KW"/>
</dbReference>
<accession>A0A511X912</accession>
<organism evidence="10 11">
    <name type="scientific">Acetobacter nitrogenifigens DSM 23921 = NBRC 105050</name>
    <dbReference type="NCBI Taxonomy" id="1120919"/>
    <lineage>
        <taxon>Bacteria</taxon>
        <taxon>Pseudomonadati</taxon>
        <taxon>Pseudomonadota</taxon>
        <taxon>Alphaproteobacteria</taxon>
        <taxon>Acetobacterales</taxon>
        <taxon>Acetobacteraceae</taxon>
        <taxon>Acetobacter</taxon>
    </lineage>
</organism>
<keyword evidence="2" id="KW-0813">Transport</keyword>
<dbReference type="GO" id="GO:0016020">
    <property type="term" value="C:membrane"/>
    <property type="evidence" value="ECO:0007669"/>
    <property type="project" value="InterPro"/>
</dbReference>
<dbReference type="Gene3D" id="3.40.50.510">
    <property type="entry name" value="Phosphotransferase system, mannose-type IIA component"/>
    <property type="match status" value="1"/>
</dbReference>
<comment type="subcellular location">
    <subcellularLocation>
        <location evidence="1">Cytoplasm</location>
    </subcellularLocation>
</comment>
<evidence type="ECO:0000313" key="10">
    <source>
        <dbReference type="EMBL" id="GEN59433.1"/>
    </source>
</evidence>
<dbReference type="OrthoDB" id="9794368at2"/>
<dbReference type="InterPro" id="IPR033887">
    <property type="entry name" value="PTS_IIA_man"/>
</dbReference>
<dbReference type="GO" id="GO:0016301">
    <property type="term" value="F:kinase activity"/>
    <property type="evidence" value="ECO:0007669"/>
    <property type="project" value="UniProtKB-KW"/>
</dbReference>
<evidence type="ECO:0000256" key="8">
    <source>
        <dbReference type="SAM" id="MobiDB-lite"/>
    </source>
</evidence>